<dbReference type="EMBL" id="JARQZJ010000121">
    <property type="protein sequence ID" value="KAK9888339.1"/>
    <property type="molecule type" value="Genomic_DNA"/>
</dbReference>
<name>A0AAW1V5F7_9CUCU</name>
<dbReference type="AlphaFoldDB" id="A0AAW1V5F7"/>
<evidence type="ECO:0000313" key="1">
    <source>
        <dbReference type="EMBL" id="KAK9888339.1"/>
    </source>
</evidence>
<accession>A0AAW1V5F7</accession>
<reference evidence="1 2" key="1">
    <citation type="submission" date="2023-03" db="EMBL/GenBank/DDBJ databases">
        <title>Genome insight into feeding habits of ladybird beetles.</title>
        <authorList>
            <person name="Li H.-S."/>
            <person name="Huang Y.-H."/>
            <person name="Pang H."/>
        </authorList>
    </citation>
    <scope>NUCLEOTIDE SEQUENCE [LARGE SCALE GENOMIC DNA]</scope>
    <source>
        <strain evidence="1">SYSU_2023b</strain>
        <tissue evidence="1">Whole body</tissue>
    </source>
</reference>
<evidence type="ECO:0000313" key="2">
    <source>
        <dbReference type="Proteomes" id="UP001431783"/>
    </source>
</evidence>
<comment type="caution">
    <text evidence="1">The sequence shown here is derived from an EMBL/GenBank/DDBJ whole genome shotgun (WGS) entry which is preliminary data.</text>
</comment>
<dbReference type="Proteomes" id="UP001431783">
    <property type="component" value="Unassembled WGS sequence"/>
</dbReference>
<proteinExistence type="predicted"/>
<organism evidence="1 2">
    <name type="scientific">Henosepilachna vigintioctopunctata</name>
    <dbReference type="NCBI Taxonomy" id="420089"/>
    <lineage>
        <taxon>Eukaryota</taxon>
        <taxon>Metazoa</taxon>
        <taxon>Ecdysozoa</taxon>
        <taxon>Arthropoda</taxon>
        <taxon>Hexapoda</taxon>
        <taxon>Insecta</taxon>
        <taxon>Pterygota</taxon>
        <taxon>Neoptera</taxon>
        <taxon>Endopterygota</taxon>
        <taxon>Coleoptera</taxon>
        <taxon>Polyphaga</taxon>
        <taxon>Cucujiformia</taxon>
        <taxon>Coccinelloidea</taxon>
        <taxon>Coccinellidae</taxon>
        <taxon>Epilachninae</taxon>
        <taxon>Epilachnini</taxon>
        <taxon>Henosepilachna</taxon>
    </lineage>
</organism>
<sequence>MMKKDDRNIKVFFLKTHVGHSDELTDPKIESNSKNKIIQSRHKSSNNLAINSIVSNGDAWDFHSQEKKESFRLTRNRSECVGKCAFACEECKACIHSFSCTCKDWSVKWNMCIHIHLLCRILNKEQDLQQQLHQQIPQPEQLQDTDTNLDITDLIIYDGAQNEQPTNILQVQVPEAISIEDKNLILSEFSELIVKCNSQSLFEEISTVVQQLKMRVDCEEILRPNVNNSFSDL</sequence>
<evidence type="ECO:0008006" key="3">
    <source>
        <dbReference type="Google" id="ProtNLM"/>
    </source>
</evidence>
<gene>
    <name evidence="1" type="ORF">WA026_000594</name>
</gene>
<keyword evidence="2" id="KW-1185">Reference proteome</keyword>
<protein>
    <recommendedName>
        <fullName evidence="3">SWIM-type domain-containing protein</fullName>
    </recommendedName>
</protein>